<dbReference type="InterPro" id="IPR036291">
    <property type="entry name" value="NAD(P)-bd_dom_sf"/>
</dbReference>
<dbReference type="PANTHER" id="PTHR43350:SF19">
    <property type="entry name" value="D-GULOSIDE 3-DEHYDROGENASE"/>
    <property type="match status" value="1"/>
</dbReference>
<dbReference type="InterPro" id="IPR020843">
    <property type="entry name" value="ER"/>
</dbReference>
<comment type="caution">
    <text evidence="7">The sequence shown here is derived from an EMBL/GenBank/DDBJ whole genome shotgun (WGS) entry which is preliminary data.</text>
</comment>
<dbReference type="Proteomes" id="UP000033918">
    <property type="component" value="Unassembled WGS sequence"/>
</dbReference>
<dbReference type="CDD" id="cd08255">
    <property type="entry name" value="2-desacetyl-2-hydroxyethyl_bacteriochlorophyllide_like"/>
    <property type="match status" value="1"/>
</dbReference>
<evidence type="ECO:0000256" key="3">
    <source>
        <dbReference type="ARBA" id="ARBA00022723"/>
    </source>
</evidence>
<name>A0A0G0UK42_9BACT</name>
<dbReference type="InterPro" id="IPR000683">
    <property type="entry name" value="Gfo/Idh/MocA-like_OxRdtase_N"/>
</dbReference>
<dbReference type="GO" id="GO:0016491">
    <property type="term" value="F:oxidoreductase activity"/>
    <property type="evidence" value="ECO:0007669"/>
    <property type="project" value="UniProtKB-KW"/>
</dbReference>
<evidence type="ECO:0000259" key="6">
    <source>
        <dbReference type="SMART" id="SM00829"/>
    </source>
</evidence>
<keyword evidence="5" id="KW-0560">Oxidoreductase</keyword>
<dbReference type="Pfam" id="PF01408">
    <property type="entry name" value="GFO_IDH_MocA"/>
    <property type="match status" value="1"/>
</dbReference>
<organism evidence="7 8">
    <name type="scientific">Candidatus Wolfebacteria bacterium GW2011_GWB1_41_12</name>
    <dbReference type="NCBI Taxonomy" id="1619006"/>
    <lineage>
        <taxon>Bacteria</taxon>
        <taxon>Candidatus Wolfeibacteriota</taxon>
    </lineage>
</organism>
<dbReference type="Gene3D" id="3.40.50.720">
    <property type="entry name" value="NAD(P)-binding Rossmann-like Domain"/>
    <property type="match status" value="2"/>
</dbReference>
<dbReference type="AlphaFoldDB" id="A0A0G0UK42"/>
<dbReference type="SUPFAM" id="SSF55347">
    <property type="entry name" value="Glyceraldehyde-3-phosphate dehydrogenase-like, C-terminal domain"/>
    <property type="match status" value="1"/>
</dbReference>
<dbReference type="InterPro" id="IPR013154">
    <property type="entry name" value="ADH-like_N"/>
</dbReference>
<dbReference type="Pfam" id="PF00107">
    <property type="entry name" value="ADH_zinc_N"/>
    <property type="match status" value="1"/>
</dbReference>
<dbReference type="InterPro" id="IPR055170">
    <property type="entry name" value="GFO_IDH_MocA-like_dom"/>
</dbReference>
<dbReference type="GO" id="GO:0000166">
    <property type="term" value="F:nucleotide binding"/>
    <property type="evidence" value="ECO:0007669"/>
    <property type="project" value="InterPro"/>
</dbReference>
<dbReference type="InterPro" id="IPR011032">
    <property type="entry name" value="GroES-like_sf"/>
</dbReference>
<sequence length="719" mass="80031">MKQVFQNPKSGKTKIEEITSPTLKSGGVLVKNNFSLISPGTERGIIELSKKGLVQKAKERPDYVQKFFMLAKTKGIMAAWQVAKSKLESDIALGYSSSGEIIEVGNNVEEFKTGDRVACAGQNYASHAEIIYVPKNLCVKISKNVSDEEAAFVTLGAIAMQGIRRAELSAGEKVAVVGLGLLGQLAARILKAYGHSVVVIDIDSKKIEFAKGSGTDLAINLNEDDYKNAIEKFTDGKGVDAALIYAASKDDAPLKLAVDICRDKGRIVQIGNILTNIPWRDFYKKELDYRASCSYGPGRYDPDYEEGGKDYPFGYVRWTEKRNMEEFLRLVADKRIRIGDLISGVFPIEEAEKAYELIAAPKGLLYGILLSYPKKEKKTDFLKIEKTGEIKSAAVGRTINIGIIGLGSFATSTILPHLKEVKDKNVRLYAVCNSTGQKAKEIGGKWGSEYITNDYHRIINDKNIDLIICATRHSSHSKIIKEALSANKNIYVEKPVALDKSELKEVMEAAKKSGGRLFVGFNRRFSKHFIKAKKEFSSAAPMMIMYRVNYPFSEKNHWSYDLKEGGRIIGEDCHFIDAFQFLIGSRPRRIYTSAVPVGKEVAHDENIIVNIEYENNSLAVIFYSALGSFRLPKEYIEIYGGGKSMVIDNFKGGKLFYSDKTENIGLWHQDKGYTNELEIFIDAIRNGKPSPFTLQEISDVHSTIFKVAESLKTGQATEM</sequence>
<evidence type="ECO:0000256" key="2">
    <source>
        <dbReference type="ARBA" id="ARBA00008072"/>
    </source>
</evidence>
<comment type="similarity">
    <text evidence="2">Belongs to the zinc-containing alcohol dehydrogenase family.</text>
</comment>
<dbReference type="Gene3D" id="3.90.180.10">
    <property type="entry name" value="Medium-chain alcohol dehydrogenases, catalytic domain"/>
    <property type="match status" value="2"/>
</dbReference>
<accession>A0A0G0UK42</accession>
<dbReference type="SUPFAM" id="SSF50129">
    <property type="entry name" value="GroES-like"/>
    <property type="match status" value="1"/>
</dbReference>
<dbReference type="Pfam" id="PF22725">
    <property type="entry name" value="GFO_IDH_MocA_C3"/>
    <property type="match status" value="1"/>
</dbReference>
<evidence type="ECO:0000256" key="1">
    <source>
        <dbReference type="ARBA" id="ARBA00001947"/>
    </source>
</evidence>
<dbReference type="SUPFAM" id="SSF51735">
    <property type="entry name" value="NAD(P)-binding Rossmann-fold domains"/>
    <property type="match status" value="2"/>
</dbReference>
<proteinExistence type="inferred from homology"/>
<keyword evidence="3" id="KW-0479">Metal-binding</keyword>
<protein>
    <submittedName>
        <fullName evidence="7">Oxidoreductase</fullName>
    </submittedName>
</protein>
<feature type="domain" description="Enoyl reductase (ER)" evidence="6">
    <location>
        <begin position="11"/>
        <end position="365"/>
    </location>
</feature>
<evidence type="ECO:0000256" key="5">
    <source>
        <dbReference type="ARBA" id="ARBA00023002"/>
    </source>
</evidence>
<dbReference type="InterPro" id="IPR013149">
    <property type="entry name" value="ADH-like_C"/>
</dbReference>
<dbReference type="Pfam" id="PF08240">
    <property type="entry name" value="ADH_N"/>
    <property type="match status" value="1"/>
</dbReference>
<gene>
    <name evidence="7" type="ORF">UU38_C0001G0041</name>
</gene>
<dbReference type="Gene3D" id="3.30.360.10">
    <property type="entry name" value="Dihydrodipicolinate Reductase, domain 2"/>
    <property type="match status" value="1"/>
</dbReference>
<reference evidence="7 8" key="1">
    <citation type="journal article" date="2015" name="Nature">
        <title>rRNA introns, odd ribosomes, and small enigmatic genomes across a large radiation of phyla.</title>
        <authorList>
            <person name="Brown C.T."/>
            <person name="Hug L.A."/>
            <person name="Thomas B.C."/>
            <person name="Sharon I."/>
            <person name="Castelle C.J."/>
            <person name="Singh A."/>
            <person name="Wilkins M.J."/>
            <person name="Williams K.H."/>
            <person name="Banfield J.F."/>
        </authorList>
    </citation>
    <scope>NUCLEOTIDE SEQUENCE [LARGE SCALE GENOMIC DNA]</scope>
</reference>
<dbReference type="PANTHER" id="PTHR43350">
    <property type="entry name" value="NAD-DEPENDENT ALCOHOL DEHYDROGENASE"/>
    <property type="match status" value="1"/>
</dbReference>
<evidence type="ECO:0000313" key="7">
    <source>
        <dbReference type="EMBL" id="KKR89139.1"/>
    </source>
</evidence>
<dbReference type="SMART" id="SM00829">
    <property type="entry name" value="PKS_ER"/>
    <property type="match status" value="1"/>
</dbReference>
<evidence type="ECO:0000256" key="4">
    <source>
        <dbReference type="ARBA" id="ARBA00022833"/>
    </source>
</evidence>
<evidence type="ECO:0000313" key="8">
    <source>
        <dbReference type="Proteomes" id="UP000033918"/>
    </source>
</evidence>
<comment type="cofactor">
    <cofactor evidence="1">
        <name>Zn(2+)</name>
        <dbReference type="ChEBI" id="CHEBI:29105"/>
    </cofactor>
</comment>
<keyword evidence="4" id="KW-0862">Zinc</keyword>
<dbReference type="EMBL" id="LCAK01000001">
    <property type="protein sequence ID" value="KKR89139.1"/>
    <property type="molecule type" value="Genomic_DNA"/>
</dbReference>
<dbReference type="GO" id="GO:0046872">
    <property type="term" value="F:metal ion binding"/>
    <property type="evidence" value="ECO:0007669"/>
    <property type="project" value="UniProtKB-KW"/>
</dbReference>